<dbReference type="InterPro" id="IPR003374">
    <property type="entry name" value="ApbE-like_sf"/>
</dbReference>
<evidence type="ECO:0000256" key="4">
    <source>
        <dbReference type="ARBA" id="ARBA00022679"/>
    </source>
</evidence>
<evidence type="ECO:0000256" key="10">
    <source>
        <dbReference type="PIRNR" id="PIRNR006268"/>
    </source>
</evidence>
<keyword evidence="13" id="KW-1185">Reference proteome</keyword>
<dbReference type="EMBL" id="FNUT01000016">
    <property type="protein sequence ID" value="SEG72827.1"/>
    <property type="molecule type" value="Genomic_DNA"/>
</dbReference>
<feature type="binding site" evidence="11">
    <location>
        <position position="289"/>
    </location>
    <ligand>
        <name>Mg(2+)</name>
        <dbReference type="ChEBI" id="CHEBI:18420"/>
    </ligand>
</feature>
<name>A0A1H6CJ58_9SPHI</name>
<keyword evidence="4 10" id="KW-0808">Transferase</keyword>
<organism evidence="12 13">
    <name type="scientific">Sphingobacterium lactis</name>
    <dbReference type="NCBI Taxonomy" id="797291"/>
    <lineage>
        <taxon>Bacteria</taxon>
        <taxon>Pseudomonadati</taxon>
        <taxon>Bacteroidota</taxon>
        <taxon>Sphingobacteriia</taxon>
        <taxon>Sphingobacteriales</taxon>
        <taxon>Sphingobacteriaceae</taxon>
        <taxon>Sphingobacterium</taxon>
    </lineage>
</organism>
<evidence type="ECO:0000256" key="1">
    <source>
        <dbReference type="ARBA" id="ARBA00011955"/>
    </source>
</evidence>
<dbReference type="Proteomes" id="UP000236731">
    <property type="component" value="Unassembled WGS sequence"/>
</dbReference>
<evidence type="ECO:0000256" key="9">
    <source>
        <dbReference type="ARBA" id="ARBA00048540"/>
    </source>
</evidence>
<evidence type="ECO:0000256" key="5">
    <source>
        <dbReference type="ARBA" id="ARBA00022723"/>
    </source>
</evidence>
<comment type="cofactor">
    <cofactor evidence="11">
        <name>Mg(2+)</name>
        <dbReference type="ChEBI" id="CHEBI:18420"/>
    </cofactor>
    <cofactor evidence="11">
        <name>Mn(2+)</name>
        <dbReference type="ChEBI" id="CHEBI:29035"/>
    </cofactor>
    <text evidence="11">Magnesium. Can also use manganese.</text>
</comment>
<dbReference type="Gene3D" id="3.10.520.10">
    <property type="entry name" value="ApbE-like domains"/>
    <property type="match status" value="1"/>
</dbReference>
<dbReference type="PANTHER" id="PTHR30040">
    <property type="entry name" value="THIAMINE BIOSYNTHESIS LIPOPROTEIN APBE"/>
    <property type="match status" value="1"/>
</dbReference>
<feature type="binding site" evidence="11">
    <location>
        <position position="173"/>
    </location>
    <ligand>
        <name>Mg(2+)</name>
        <dbReference type="ChEBI" id="CHEBI:18420"/>
    </ligand>
</feature>
<accession>A0A1H6CJ58</accession>
<comment type="catalytic activity">
    <reaction evidence="9 10">
        <text>L-threonyl-[protein] + FAD = FMN-L-threonyl-[protein] + AMP + H(+)</text>
        <dbReference type="Rhea" id="RHEA:36847"/>
        <dbReference type="Rhea" id="RHEA-COMP:11060"/>
        <dbReference type="Rhea" id="RHEA-COMP:11061"/>
        <dbReference type="ChEBI" id="CHEBI:15378"/>
        <dbReference type="ChEBI" id="CHEBI:30013"/>
        <dbReference type="ChEBI" id="CHEBI:57692"/>
        <dbReference type="ChEBI" id="CHEBI:74257"/>
        <dbReference type="ChEBI" id="CHEBI:456215"/>
        <dbReference type="EC" id="2.7.1.180"/>
    </reaction>
</comment>
<dbReference type="EC" id="2.7.1.180" evidence="1 10"/>
<evidence type="ECO:0000256" key="6">
    <source>
        <dbReference type="ARBA" id="ARBA00022827"/>
    </source>
</evidence>
<protein>
    <recommendedName>
        <fullName evidence="2 10">FAD:protein FMN transferase</fullName>
        <ecNumber evidence="1 10">2.7.1.180</ecNumber>
    </recommendedName>
    <alternativeName>
        <fullName evidence="8 10">Flavin transferase</fullName>
    </alternativeName>
</protein>
<comment type="similarity">
    <text evidence="10">Belongs to the ApbE family.</text>
</comment>
<keyword evidence="3 10" id="KW-0285">Flavoprotein</keyword>
<dbReference type="PANTHER" id="PTHR30040:SF2">
    <property type="entry name" value="FAD:PROTEIN FMN TRANSFERASE"/>
    <property type="match status" value="1"/>
</dbReference>
<evidence type="ECO:0000256" key="11">
    <source>
        <dbReference type="PIRSR" id="PIRSR006268-2"/>
    </source>
</evidence>
<dbReference type="AlphaFoldDB" id="A0A1H6CJ58"/>
<keyword evidence="12" id="KW-0449">Lipoprotein</keyword>
<dbReference type="OrthoDB" id="9778595at2"/>
<dbReference type="SUPFAM" id="SSF143631">
    <property type="entry name" value="ApbE-like"/>
    <property type="match status" value="1"/>
</dbReference>
<evidence type="ECO:0000256" key="7">
    <source>
        <dbReference type="ARBA" id="ARBA00022842"/>
    </source>
</evidence>
<evidence type="ECO:0000313" key="12">
    <source>
        <dbReference type="EMBL" id="SEG72827.1"/>
    </source>
</evidence>
<evidence type="ECO:0000313" key="13">
    <source>
        <dbReference type="Proteomes" id="UP000236731"/>
    </source>
</evidence>
<dbReference type="GO" id="GO:0046872">
    <property type="term" value="F:metal ion binding"/>
    <property type="evidence" value="ECO:0007669"/>
    <property type="project" value="UniProtKB-UniRule"/>
</dbReference>
<keyword evidence="7 10" id="KW-0460">Magnesium</keyword>
<dbReference type="InterPro" id="IPR024932">
    <property type="entry name" value="ApbE"/>
</dbReference>
<evidence type="ECO:0000256" key="3">
    <source>
        <dbReference type="ARBA" id="ARBA00022630"/>
    </source>
</evidence>
<dbReference type="GO" id="GO:0016740">
    <property type="term" value="F:transferase activity"/>
    <property type="evidence" value="ECO:0007669"/>
    <property type="project" value="UniProtKB-UniRule"/>
</dbReference>
<proteinExistence type="inferred from homology"/>
<reference evidence="13" key="1">
    <citation type="submission" date="2016-10" db="EMBL/GenBank/DDBJ databases">
        <authorList>
            <person name="Varghese N."/>
            <person name="Submissions S."/>
        </authorList>
    </citation>
    <scope>NUCLEOTIDE SEQUENCE [LARGE SCALE GENOMIC DNA]</scope>
    <source>
        <strain evidence="13">DSM 22361</strain>
    </source>
</reference>
<sequence>MRKVIQLGITILFIFSTGHIADAQVQLRRGMTLMGSRFEITLVDRDTLTANKHIDMVVTEIERIENLISEWRPHTQISEVNRNAGIKPVQVDREVFELTKKAIFFAEQSGGAFDISIVALDKVWRFDGSMEEMPNAEAVKKSIALVGYRDIVLDSIASTIFLRKKGMKIGFGSIGKGYAADKGRALMESKGVQAGLVNASGDLSAWGKQLNGKPWAVGVFNPFKPGKMVKILYFNRNAVVSSGNYEKYVEFNGIRYSHIINPKTGYPATGLVSVTVIGPSAEFANGLSTSIMVLGLKEGQKFMKKFPDYKAIYITDTGKIIKK</sequence>
<keyword evidence="5 10" id="KW-0479">Metal-binding</keyword>
<dbReference type="PIRSF" id="PIRSF006268">
    <property type="entry name" value="ApbE"/>
    <property type="match status" value="1"/>
</dbReference>
<dbReference type="Pfam" id="PF02424">
    <property type="entry name" value="ApbE"/>
    <property type="match status" value="1"/>
</dbReference>
<evidence type="ECO:0000256" key="2">
    <source>
        <dbReference type="ARBA" id="ARBA00016337"/>
    </source>
</evidence>
<dbReference type="RefSeq" id="WP_103907798.1">
    <property type="nucleotide sequence ID" value="NZ_CP049246.1"/>
</dbReference>
<keyword evidence="6 10" id="KW-0274">FAD</keyword>
<evidence type="ECO:0000256" key="8">
    <source>
        <dbReference type="ARBA" id="ARBA00031306"/>
    </source>
</evidence>
<gene>
    <name evidence="12" type="ORF">SAMN05421877_11611</name>
</gene>